<feature type="domain" description="4Fe-4S ferredoxin-type" evidence="7">
    <location>
        <begin position="201"/>
        <end position="231"/>
    </location>
</feature>
<keyword evidence="6" id="KW-0411">Iron-sulfur</keyword>
<dbReference type="Pfam" id="PF12838">
    <property type="entry name" value="Fer4_7"/>
    <property type="match status" value="1"/>
</dbReference>
<reference evidence="8" key="2">
    <citation type="submission" date="2021-04" db="EMBL/GenBank/DDBJ databases">
        <authorList>
            <person name="Gilroy R."/>
        </authorList>
    </citation>
    <scope>NUCLEOTIDE SEQUENCE</scope>
    <source>
        <strain evidence="8">CHK186-1790</strain>
    </source>
</reference>
<dbReference type="AlphaFoldDB" id="A0A9D2NXY4"/>
<dbReference type="GO" id="GO:0051539">
    <property type="term" value="F:4 iron, 4 sulfur cluster binding"/>
    <property type="evidence" value="ECO:0007669"/>
    <property type="project" value="UniProtKB-KW"/>
</dbReference>
<dbReference type="PROSITE" id="PS00198">
    <property type="entry name" value="4FE4S_FER_1"/>
    <property type="match status" value="1"/>
</dbReference>
<keyword evidence="4" id="KW-0479">Metal-binding</keyword>
<evidence type="ECO:0000256" key="1">
    <source>
        <dbReference type="ARBA" id="ARBA00003532"/>
    </source>
</evidence>
<dbReference type="PROSITE" id="PS51379">
    <property type="entry name" value="4FE4S_FER_2"/>
    <property type="match status" value="2"/>
</dbReference>
<dbReference type="Gene3D" id="3.30.70.20">
    <property type="match status" value="1"/>
</dbReference>
<evidence type="ECO:0000256" key="5">
    <source>
        <dbReference type="ARBA" id="ARBA00023004"/>
    </source>
</evidence>
<dbReference type="PANTHER" id="PTHR24960:SF80">
    <property type="entry name" value="FERREDOXIN"/>
    <property type="match status" value="1"/>
</dbReference>
<comment type="caution">
    <text evidence="8">The sequence shown here is derived from an EMBL/GenBank/DDBJ whole genome shotgun (WGS) entry which is preliminary data.</text>
</comment>
<evidence type="ECO:0000256" key="6">
    <source>
        <dbReference type="ARBA" id="ARBA00023014"/>
    </source>
</evidence>
<accession>A0A9D2NXY4</accession>
<feature type="domain" description="4Fe-4S ferredoxin-type" evidence="7">
    <location>
        <begin position="175"/>
        <end position="198"/>
    </location>
</feature>
<keyword evidence="3" id="KW-0004">4Fe-4S</keyword>
<evidence type="ECO:0000256" key="4">
    <source>
        <dbReference type="ARBA" id="ARBA00022723"/>
    </source>
</evidence>
<name>A0A9D2NXY4_9FIRM</name>
<dbReference type="SUPFAM" id="SSF54862">
    <property type="entry name" value="4Fe-4S ferredoxins"/>
    <property type="match status" value="1"/>
</dbReference>
<dbReference type="InterPro" id="IPR017900">
    <property type="entry name" value="4Fe4S_Fe_S_CS"/>
</dbReference>
<dbReference type="Gene3D" id="3.40.50.360">
    <property type="match status" value="1"/>
</dbReference>
<sequence length="254" mass="26944">MTSIYFSPKGTTQATARAITSAWEGVTERDLLTEPLREPVVIPAGEPVLVAMPVYAGRIPGLCREMLERYLQGSGGPAVAVAVYGNRDYDDALAELQDLLEAKGFRVVAAGAFVAEHSIFTQVAAGRPDERDRAAMAGFGTECRERIAAFRPEGAHTPIVVKGSHDLRPVKGVPFHPACGPACTKCGQCARLCPAGAIPADDPTVTDGEKCISCGACIRVCPVQARSYQGEAYAKTAAGFAVKCAARREPELFF</sequence>
<evidence type="ECO:0000259" key="7">
    <source>
        <dbReference type="PROSITE" id="PS51379"/>
    </source>
</evidence>
<evidence type="ECO:0000256" key="3">
    <source>
        <dbReference type="ARBA" id="ARBA00022485"/>
    </source>
</evidence>
<evidence type="ECO:0000313" key="9">
    <source>
        <dbReference type="Proteomes" id="UP000823882"/>
    </source>
</evidence>
<protein>
    <recommendedName>
        <fullName evidence="2">Ferredoxin</fullName>
    </recommendedName>
</protein>
<proteinExistence type="predicted"/>
<evidence type="ECO:0000313" key="8">
    <source>
        <dbReference type="EMBL" id="HJC40746.1"/>
    </source>
</evidence>
<dbReference type="InterPro" id="IPR029039">
    <property type="entry name" value="Flavoprotein-like_sf"/>
</dbReference>
<dbReference type="PANTHER" id="PTHR24960">
    <property type="entry name" value="PHOTOSYSTEM I IRON-SULFUR CENTER-RELATED"/>
    <property type="match status" value="1"/>
</dbReference>
<dbReference type="SUPFAM" id="SSF52218">
    <property type="entry name" value="Flavoproteins"/>
    <property type="match status" value="1"/>
</dbReference>
<dbReference type="EMBL" id="DWWJ01000080">
    <property type="protein sequence ID" value="HJC40746.1"/>
    <property type="molecule type" value="Genomic_DNA"/>
</dbReference>
<reference evidence="8" key="1">
    <citation type="journal article" date="2021" name="PeerJ">
        <title>Extensive microbial diversity within the chicken gut microbiome revealed by metagenomics and culture.</title>
        <authorList>
            <person name="Gilroy R."/>
            <person name="Ravi A."/>
            <person name="Getino M."/>
            <person name="Pursley I."/>
            <person name="Horton D.L."/>
            <person name="Alikhan N.F."/>
            <person name="Baker D."/>
            <person name="Gharbi K."/>
            <person name="Hall N."/>
            <person name="Watson M."/>
            <person name="Adriaenssens E.M."/>
            <person name="Foster-Nyarko E."/>
            <person name="Jarju S."/>
            <person name="Secka A."/>
            <person name="Antonio M."/>
            <person name="Oren A."/>
            <person name="Chaudhuri R.R."/>
            <person name="La Ragione R."/>
            <person name="Hildebrand F."/>
            <person name="Pallen M.J."/>
        </authorList>
    </citation>
    <scope>NUCLEOTIDE SEQUENCE</scope>
    <source>
        <strain evidence="8">CHK186-1790</strain>
    </source>
</reference>
<evidence type="ECO:0000256" key="2">
    <source>
        <dbReference type="ARBA" id="ARBA00013529"/>
    </source>
</evidence>
<comment type="function">
    <text evidence="1">Ferredoxins are iron-sulfur proteins that transfer electrons in a wide variety of metabolic reactions.</text>
</comment>
<organism evidence="8 9">
    <name type="scientific">Candidatus Intestinimonas pullistercoris</name>
    <dbReference type="NCBI Taxonomy" id="2838623"/>
    <lineage>
        <taxon>Bacteria</taxon>
        <taxon>Bacillati</taxon>
        <taxon>Bacillota</taxon>
        <taxon>Clostridia</taxon>
        <taxon>Eubacteriales</taxon>
        <taxon>Intestinimonas</taxon>
    </lineage>
</organism>
<dbReference type="InterPro" id="IPR050157">
    <property type="entry name" value="PSI_iron-sulfur_center"/>
</dbReference>
<dbReference type="Proteomes" id="UP000823882">
    <property type="component" value="Unassembled WGS sequence"/>
</dbReference>
<dbReference type="GO" id="GO:0046872">
    <property type="term" value="F:metal ion binding"/>
    <property type="evidence" value="ECO:0007669"/>
    <property type="project" value="UniProtKB-KW"/>
</dbReference>
<dbReference type="InterPro" id="IPR017896">
    <property type="entry name" value="4Fe4S_Fe-S-bd"/>
</dbReference>
<gene>
    <name evidence="8" type="ORF">H9701_04255</name>
</gene>
<keyword evidence="5" id="KW-0408">Iron</keyword>